<feature type="domain" description="Alcohol dehydrogenase-like N-terminal" evidence="11">
    <location>
        <begin position="23"/>
        <end position="113"/>
    </location>
</feature>
<dbReference type="Gene3D" id="3.90.180.10">
    <property type="entry name" value="Medium-chain alcohol dehydrogenases, catalytic domain"/>
    <property type="match status" value="1"/>
</dbReference>
<dbReference type="InterPro" id="IPR013154">
    <property type="entry name" value="ADH-like_N"/>
</dbReference>
<keyword evidence="2" id="KW-0479">Metal-binding</keyword>
<dbReference type="InterPro" id="IPR011032">
    <property type="entry name" value="GroES-like_sf"/>
</dbReference>
<dbReference type="InterPro" id="IPR032465">
    <property type="entry name" value="ACMSD"/>
</dbReference>
<keyword evidence="3 8" id="KW-0210">Decarboxylase</keyword>
<evidence type="ECO:0000259" key="11">
    <source>
        <dbReference type="Pfam" id="PF08240"/>
    </source>
</evidence>
<dbReference type="Pfam" id="PF04909">
    <property type="entry name" value="Amidohydro_2"/>
    <property type="match status" value="1"/>
</dbReference>
<keyword evidence="5 8" id="KW-0456">Lyase</keyword>
<dbReference type="Pfam" id="PF00107">
    <property type="entry name" value="ADH_zinc_N"/>
    <property type="match status" value="1"/>
</dbReference>
<organism evidence="12 13">
    <name type="scientific">Colletotrichum karsti</name>
    <dbReference type="NCBI Taxonomy" id="1095194"/>
    <lineage>
        <taxon>Eukaryota</taxon>
        <taxon>Fungi</taxon>
        <taxon>Dikarya</taxon>
        <taxon>Ascomycota</taxon>
        <taxon>Pezizomycotina</taxon>
        <taxon>Sordariomycetes</taxon>
        <taxon>Hypocreomycetidae</taxon>
        <taxon>Glomerellales</taxon>
        <taxon>Glomerellaceae</taxon>
        <taxon>Colletotrichum</taxon>
        <taxon>Colletotrichum boninense species complex</taxon>
    </lineage>
</organism>
<reference evidence="12" key="2">
    <citation type="submission" date="2020-11" db="EMBL/GenBank/DDBJ databases">
        <title>Whole genome sequencing of Colletotrichum sp.</title>
        <authorList>
            <person name="Li H."/>
        </authorList>
    </citation>
    <scope>NUCLEOTIDE SEQUENCE</scope>
    <source>
        <strain evidence="12">CkLH20</strain>
    </source>
</reference>
<dbReference type="AlphaFoldDB" id="A0A9P6I8R3"/>
<comment type="similarity">
    <text evidence="1">Belongs to the metallo-dependent hydrolases superfamily. ACMSD family.</text>
</comment>
<evidence type="ECO:0000313" key="12">
    <source>
        <dbReference type="EMBL" id="KAF9878433.1"/>
    </source>
</evidence>
<evidence type="ECO:0000256" key="1">
    <source>
        <dbReference type="ARBA" id="ARBA00005871"/>
    </source>
</evidence>
<dbReference type="EMBL" id="JAATWM020000010">
    <property type="protein sequence ID" value="KAF9878433.1"/>
    <property type="molecule type" value="Genomic_DNA"/>
</dbReference>
<dbReference type="SUPFAM" id="SSF50129">
    <property type="entry name" value="GroES-like"/>
    <property type="match status" value="1"/>
</dbReference>
<protein>
    <recommendedName>
        <fullName evidence="7">6-methylsalicylate decarboxylase</fullName>
        <ecNumber evidence="7">4.1.1.52</ecNumber>
    </recommendedName>
</protein>
<evidence type="ECO:0000256" key="6">
    <source>
        <dbReference type="ARBA" id="ARBA00036832"/>
    </source>
</evidence>
<dbReference type="InterPro" id="IPR036291">
    <property type="entry name" value="NAD(P)-bd_dom_sf"/>
</dbReference>
<evidence type="ECO:0000256" key="3">
    <source>
        <dbReference type="ARBA" id="ARBA00022793"/>
    </source>
</evidence>
<dbReference type="PANTHER" id="PTHR21240:SF29">
    <property type="entry name" value="AMIDOHYDROLASE-RELATED DOMAIN-CONTAINING PROTEIN"/>
    <property type="match status" value="1"/>
</dbReference>
<dbReference type="SUPFAM" id="SSF51735">
    <property type="entry name" value="NAD(P)-binding Rossmann-fold domains"/>
    <property type="match status" value="1"/>
</dbReference>
<dbReference type="InterPro" id="IPR032466">
    <property type="entry name" value="Metal_Hydrolase"/>
</dbReference>
<dbReference type="Gene3D" id="3.40.50.720">
    <property type="entry name" value="NAD(P)-binding Rossmann-like Domain"/>
    <property type="match status" value="1"/>
</dbReference>
<dbReference type="OrthoDB" id="2832284at2759"/>
<evidence type="ECO:0000256" key="5">
    <source>
        <dbReference type="ARBA" id="ARBA00023239"/>
    </source>
</evidence>
<dbReference type="GO" id="GO:0016787">
    <property type="term" value="F:hydrolase activity"/>
    <property type="evidence" value="ECO:0007669"/>
    <property type="project" value="InterPro"/>
</dbReference>
<reference evidence="12" key="1">
    <citation type="submission" date="2020-03" db="EMBL/GenBank/DDBJ databases">
        <authorList>
            <person name="He L."/>
        </authorList>
    </citation>
    <scope>NUCLEOTIDE SEQUENCE</scope>
    <source>
        <strain evidence="12">CkLH20</strain>
    </source>
</reference>
<dbReference type="SUPFAM" id="SSF51556">
    <property type="entry name" value="Metallo-dependent hydrolases"/>
    <property type="match status" value="1"/>
</dbReference>
<dbReference type="RefSeq" id="XP_038747894.1">
    <property type="nucleotide sequence ID" value="XM_038886644.1"/>
</dbReference>
<feature type="domain" description="Amidohydrolase-related" evidence="10">
    <location>
        <begin position="365"/>
        <end position="708"/>
    </location>
</feature>
<dbReference type="Gene3D" id="3.20.20.140">
    <property type="entry name" value="Metal-dependent hydrolases"/>
    <property type="match status" value="1"/>
</dbReference>
<dbReference type="PANTHER" id="PTHR21240">
    <property type="entry name" value="2-AMINO-3-CARBOXYLMUCONATE-6-SEMIALDEHYDE DECARBOXYLASE"/>
    <property type="match status" value="1"/>
</dbReference>
<evidence type="ECO:0000259" key="9">
    <source>
        <dbReference type="Pfam" id="PF00107"/>
    </source>
</evidence>
<evidence type="ECO:0000313" key="13">
    <source>
        <dbReference type="Proteomes" id="UP000781932"/>
    </source>
</evidence>
<dbReference type="InterPro" id="IPR006680">
    <property type="entry name" value="Amidohydro-rel"/>
</dbReference>
<keyword evidence="4" id="KW-0862">Zinc</keyword>
<evidence type="ECO:0000256" key="4">
    <source>
        <dbReference type="ARBA" id="ARBA00022833"/>
    </source>
</evidence>
<gene>
    <name evidence="12" type="ORF">CkaCkLH20_03925</name>
</gene>
<accession>A0A9P6I8R3</accession>
<evidence type="ECO:0000256" key="8">
    <source>
        <dbReference type="RuleBase" id="RU366045"/>
    </source>
</evidence>
<dbReference type="GeneID" id="62159718"/>
<dbReference type="GO" id="GO:0046872">
    <property type="term" value="F:metal ion binding"/>
    <property type="evidence" value="ECO:0007669"/>
    <property type="project" value="UniProtKB-KW"/>
</dbReference>
<proteinExistence type="inferred from homology"/>
<dbReference type="InterPro" id="IPR013149">
    <property type="entry name" value="ADH-like_C"/>
</dbReference>
<sequence>MKSLRVTGPGEISWVDIPQPKAGPNDVLLKMKACGICGSDSLYEEMGGVPPRRNCHPLGHEPAAEVVAVGKDIAGRDVDVGDHVVIDTFAFADGMFGSGGAQGGFSEYVVVRDYEPRKQLRKIPSHVPWHVAALNEPMAVALHAVNRTDPKPGSKVVIFGAGPIGLGCIMAYRRRDVGHIVVVDVVDAKLETAMKLGADAAVNSLNVEDLAAKLIELQGEATTFWNLGKRPATDIFMDAAGAPPIPNQILGMAKRAATFGIVGVQKKPTELHLGQIIIAEPNIVFCMGYPTEIFEVTDDLAENWEKYAEIVSDQIPFSQAKEALELAKSGKANKKSLLNMRTFSPFSVLLLAAGAVLATNQTTKIDTHAHYVPDFYAQALRDAGHVPGPDGMPGIPDWDPETHLQFMQRANIAKSYLSISSPGVYLSVPSKVATENATKLARRVNEYASQLKAKYPKKFGFFASLPLPDVQGSLKEIEYAFTKLDPKPDGIVLMSNFYGMYLGDPDLDPVYKALNALNVTIFEHPTTPCTEANHLKYHINGTDSKVTPKEWQALNRPASGRLQRAPNLDFPFDTARTFQDLFYSRVPTRFPNIKWIIPHAGGGLIPTIDRLINYSPPEDNVTEAGVKETLARSFYFDLTGPWPVTWAIPALMRWVSYEKLVWGSDTPFTPWATALAGAAQFDKQIDEVFNDPKKAKAVRRGNAKKIFG</sequence>
<name>A0A9P6I8R3_9PEZI</name>
<dbReference type="Proteomes" id="UP000781932">
    <property type="component" value="Unassembled WGS sequence"/>
</dbReference>
<evidence type="ECO:0000256" key="2">
    <source>
        <dbReference type="ARBA" id="ARBA00022723"/>
    </source>
</evidence>
<dbReference type="GO" id="GO:0047596">
    <property type="term" value="F:6-methylsalicylate decarboxylase activity"/>
    <property type="evidence" value="ECO:0007669"/>
    <property type="project" value="UniProtKB-EC"/>
</dbReference>
<dbReference type="EC" id="4.1.1.52" evidence="7"/>
<comment type="caution">
    <text evidence="12">The sequence shown here is derived from an EMBL/GenBank/DDBJ whole genome shotgun (WGS) entry which is preliminary data.</text>
</comment>
<evidence type="ECO:0000259" key="10">
    <source>
        <dbReference type="Pfam" id="PF04909"/>
    </source>
</evidence>
<dbReference type="GO" id="GO:0005829">
    <property type="term" value="C:cytosol"/>
    <property type="evidence" value="ECO:0007669"/>
    <property type="project" value="TreeGrafter"/>
</dbReference>
<feature type="domain" description="Alcohol dehydrogenase-like C-terminal" evidence="9">
    <location>
        <begin position="163"/>
        <end position="296"/>
    </location>
</feature>
<dbReference type="Pfam" id="PF08240">
    <property type="entry name" value="ADH_N"/>
    <property type="match status" value="1"/>
</dbReference>
<keyword evidence="13" id="KW-1185">Reference proteome</keyword>
<evidence type="ECO:0000256" key="7">
    <source>
        <dbReference type="ARBA" id="ARBA00038889"/>
    </source>
</evidence>
<comment type="catalytic activity">
    <reaction evidence="6">
        <text>6-methylsalicylate + H(+) = 3-methylphenol + CO2</text>
        <dbReference type="Rhea" id="RHEA:23112"/>
        <dbReference type="ChEBI" id="CHEBI:15378"/>
        <dbReference type="ChEBI" id="CHEBI:16526"/>
        <dbReference type="ChEBI" id="CHEBI:17231"/>
        <dbReference type="ChEBI" id="CHEBI:36658"/>
        <dbReference type="EC" id="4.1.1.52"/>
    </reaction>
    <physiologicalReaction direction="left-to-right" evidence="6">
        <dbReference type="Rhea" id="RHEA:23113"/>
    </physiologicalReaction>
</comment>
<dbReference type="GO" id="GO:0019748">
    <property type="term" value="P:secondary metabolic process"/>
    <property type="evidence" value="ECO:0007669"/>
    <property type="project" value="TreeGrafter"/>
</dbReference>